<accession>A0A0K0FI41</accession>
<dbReference type="AlphaFoldDB" id="A0A0K0FI41"/>
<dbReference type="Gene3D" id="1.10.225.10">
    <property type="entry name" value="Saposin-like"/>
    <property type="match status" value="1"/>
</dbReference>
<name>A0A0K0FI41_STRVS</name>
<dbReference type="InterPro" id="IPR008139">
    <property type="entry name" value="SaposinB_dom"/>
</dbReference>
<evidence type="ECO:0000256" key="1">
    <source>
        <dbReference type="ARBA" id="ARBA00023157"/>
    </source>
</evidence>
<sequence>MKFLVLLLILNLKILLTFEKSLLCLKCIGAVDEIRKNLPNQDEVNIISELSNICGKITLEYQPLDFFCKKHVAKEIGTIITDIKKLKDPESFCRERRFC</sequence>
<evidence type="ECO:0000256" key="2">
    <source>
        <dbReference type="SAM" id="SignalP"/>
    </source>
</evidence>
<dbReference type="InterPro" id="IPR011001">
    <property type="entry name" value="Saposin-like"/>
</dbReference>
<proteinExistence type="predicted"/>
<evidence type="ECO:0000259" key="3">
    <source>
        <dbReference type="PROSITE" id="PS50015"/>
    </source>
</evidence>
<feature type="domain" description="Saposin B-type" evidence="3">
    <location>
        <begin position="20"/>
        <end position="99"/>
    </location>
</feature>
<organism evidence="4 5">
    <name type="scientific">Strongyloides venezuelensis</name>
    <name type="common">Threadworm</name>
    <dbReference type="NCBI Taxonomy" id="75913"/>
    <lineage>
        <taxon>Eukaryota</taxon>
        <taxon>Metazoa</taxon>
        <taxon>Ecdysozoa</taxon>
        <taxon>Nematoda</taxon>
        <taxon>Chromadorea</taxon>
        <taxon>Rhabditida</taxon>
        <taxon>Tylenchina</taxon>
        <taxon>Panagrolaimomorpha</taxon>
        <taxon>Strongyloidoidea</taxon>
        <taxon>Strongyloididae</taxon>
        <taxon>Strongyloides</taxon>
    </lineage>
</organism>
<dbReference type="WBParaSite" id="SVE_0855900.1">
    <property type="protein sequence ID" value="SVE_0855900.1"/>
    <property type="gene ID" value="SVE_0855900"/>
</dbReference>
<keyword evidence="4" id="KW-1185">Reference proteome</keyword>
<dbReference type="Proteomes" id="UP000035680">
    <property type="component" value="Unassembled WGS sequence"/>
</dbReference>
<dbReference type="SUPFAM" id="SSF47862">
    <property type="entry name" value="Saposin"/>
    <property type="match status" value="1"/>
</dbReference>
<evidence type="ECO:0000313" key="4">
    <source>
        <dbReference type="Proteomes" id="UP000035680"/>
    </source>
</evidence>
<protein>
    <submittedName>
        <fullName evidence="5">Saposin B-type domain-containing protein</fullName>
    </submittedName>
</protein>
<dbReference type="PROSITE" id="PS50015">
    <property type="entry name" value="SAP_B"/>
    <property type="match status" value="1"/>
</dbReference>
<feature type="signal peptide" evidence="2">
    <location>
        <begin position="1"/>
        <end position="19"/>
    </location>
</feature>
<keyword evidence="1" id="KW-1015">Disulfide bond</keyword>
<reference evidence="4" key="1">
    <citation type="submission" date="2014-07" db="EMBL/GenBank/DDBJ databases">
        <authorList>
            <person name="Martin A.A"/>
            <person name="De Silva N."/>
        </authorList>
    </citation>
    <scope>NUCLEOTIDE SEQUENCE</scope>
</reference>
<keyword evidence="2" id="KW-0732">Signal</keyword>
<evidence type="ECO:0000313" key="5">
    <source>
        <dbReference type="WBParaSite" id="SVE_0855900.1"/>
    </source>
</evidence>
<feature type="chain" id="PRO_5005329676" evidence="2">
    <location>
        <begin position="20"/>
        <end position="99"/>
    </location>
</feature>
<reference evidence="5" key="2">
    <citation type="submission" date="2015-08" db="UniProtKB">
        <authorList>
            <consortium name="WormBaseParasite"/>
        </authorList>
    </citation>
    <scope>IDENTIFICATION</scope>
</reference>